<organism evidence="1 2">
    <name type="scientific">Orchesella cincta</name>
    <name type="common">Springtail</name>
    <name type="synonym">Podura cincta</name>
    <dbReference type="NCBI Taxonomy" id="48709"/>
    <lineage>
        <taxon>Eukaryota</taxon>
        <taxon>Metazoa</taxon>
        <taxon>Ecdysozoa</taxon>
        <taxon>Arthropoda</taxon>
        <taxon>Hexapoda</taxon>
        <taxon>Collembola</taxon>
        <taxon>Entomobryomorpha</taxon>
        <taxon>Entomobryoidea</taxon>
        <taxon>Orchesellidae</taxon>
        <taxon>Orchesellinae</taxon>
        <taxon>Orchesella</taxon>
    </lineage>
</organism>
<accession>A0A1D2N015</accession>
<keyword evidence="2" id="KW-1185">Reference proteome</keyword>
<comment type="caution">
    <text evidence="1">The sequence shown here is derived from an EMBL/GenBank/DDBJ whole genome shotgun (WGS) entry which is preliminary data.</text>
</comment>
<reference evidence="1 2" key="1">
    <citation type="journal article" date="2016" name="Genome Biol. Evol.">
        <title>Gene Family Evolution Reflects Adaptation to Soil Environmental Stressors in the Genome of the Collembolan Orchesella cincta.</title>
        <authorList>
            <person name="Faddeeva-Vakhrusheva A."/>
            <person name="Derks M.F."/>
            <person name="Anvar S.Y."/>
            <person name="Agamennone V."/>
            <person name="Suring W."/>
            <person name="Smit S."/>
            <person name="van Straalen N.M."/>
            <person name="Roelofs D."/>
        </authorList>
    </citation>
    <scope>NUCLEOTIDE SEQUENCE [LARGE SCALE GENOMIC DNA]</scope>
    <source>
        <tissue evidence="1">Mixed pool</tissue>
    </source>
</reference>
<evidence type="ECO:0000313" key="1">
    <source>
        <dbReference type="EMBL" id="ODM98578.1"/>
    </source>
</evidence>
<proteinExistence type="predicted"/>
<evidence type="ECO:0000313" key="2">
    <source>
        <dbReference type="Proteomes" id="UP000094527"/>
    </source>
</evidence>
<name>A0A1D2N015_ORCCI</name>
<protein>
    <submittedName>
        <fullName evidence="1">Uncharacterized protein</fullName>
    </submittedName>
</protein>
<sequence length="171" mass="19710">MVIKSNNCDNFFLNIQIILSQRKSSGVLSGSDPPVTSMERFVSGVATYSTPAGRKLIDTANFPNHFETKFNDLIPHFGTFKIKKKETPLLMYYFKMKLECKSQRLEYATIVIGDDCDEEADARESVFAKANEILWKKFRDEIFKLKALRRQQQNNSKPDKLPVSEIMMMQP</sequence>
<dbReference type="EMBL" id="LJIJ01000341">
    <property type="protein sequence ID" value="ODM98578.1"/>
    <property type="molecule type" value="Genomic_DNA"/>
</dbReference>
<dbReference type="AlphaFoldDB" id="A0A1D2N015"/>
<gene>
    <name evidence="1" type="ORF">Ocin01_08096</name>
</gene>
<dbReference type="Proteomes" id="UP000094527">
    <property type="component" value="Unassembled WGS sequence"/>
</dbReference>